<dbReference type="Proteomes" id="UP001589890">
    <property type="component" value="Unassembled WGS sequence"/>
</dbReference>
<gene>
    <name evidence="1" type="ORF">ACFFGN_11670</name>
</gene>
<name>A0ABV6QJA3_9ACTN</name>
<protein>
    <submittedName>
        <fullName evidence="1">Uncharacterized protein</fullName>
    </submittedName>
</protein>
<dbReference type="RefSeq" id="WP_380046393.1">
    <property type="nucleotide sequence ID" value="NZ_JBHLTC010000014.1"/>
</dbReference>
<reference evidence="1 2" key="1">
    <citation type="submission" date="2024-09" db="EMBL/GenBank/DDBJ databases">
        <authorList>
            <person name="Sun Q."/>
            <person name="Mori K."/>
        </authorList>
    </citation>
    <scope>NUCLEOTIDE SEQUENCE [LARGE SCALE GENOMIC DNA]</scope>
    <source>
        <strain evidence="1 2">CGMCC 1.15906</strain>
    </source>
</reference>
<accession>A0ABV6QJA3</accession>
<sequence>MNQRSIDMIEEAEHNLGFTLKVMQGSFNNGAVKASADVHDGGGAADFRARTLDAVRRRRVLEELRRVGFAAWLRTPAQGFVIHFHAVAIGDEELSPGARRQVKHYKNGLNGLASGGRDDGPPGFRGMTWEKYQEIRDEARAVQGVPSAFPVRDVTISITSVRMAAEGEPISHSRAHDAEQFMAFAFKGIKVIPVTTFMAWRKTRETRFFVFAVKCVQAHFKLRQDGDPGPITLANLTQFGYRITD</sequence>
<evidence type="ECO:0000313" key="1">
    <source>
        <dbReference type="EMBL" id="MFC0624724.1"/>
    </source>
</evidence>
<evidence type="ECO:0000313" key="2">
    <source>
        <dbReference type="Proteomes" id="UP001589890"/>
    </source>
</evidence>
<keyword evidence="2" id="KW-1185">Reference proteome</keyword>
<organism evidence="1 2">
    <name type="scientific">Kribbella deserti</name>
    <dbReference type="NCBI Taxonomy" id="1926257"/>
    <lineage>
        <taxon>Bacteria</taxon>
        <taxon>Bacillati</taxon>
        <taxon>Actinomycetota</taxon>
        <taxon>Actinomycetes</taxon>
        <taxon>Propionibacteriales</taxon>
        <taxon>Kribbellaceae</taxon>
        <taxon>Kribbella</taxon>
    </lineage>
</organism>
<dbReference type="EMBL" id="JBHLTC010000014">
    <property type="protein sequence ID" value="MFC0624724.1"/>
    <property type="molecule type" value="Genomic_DNA"/>
</dbReference>
<proteinExistence type="predicted"/>
<comment type="caution">
    <text evidence="1">The sequence shown here is derived from an EMBL/GenBank/DDBJ whole genome shotgun (WGS) entry which is preliminary data.</text>
</comment>